<feature type="transmembrane region" description="Helical" evidence="1">
    <location>
        <begin position="30"/>
        <end position="53"/>
    </location>
</feature>
<evidence type="ECO:0000313" key="2">
    <source>
        <dbReference type="EMBL" id="RHW35172.1"/>
    </source>
</evidence>
<protein>
    <submittedName>
        <fullName evidence="2">Uncharacterized protein</fullName>
    </submittedName>
</protein>
<dbReference type="InterPro" id="IPR025434">
    <property type="entry name" value="YesK-like"/>
</dbReference>
<accession>A0A417YMY2</accession>
<evidence type="ECO:0000256" key="1">
    <source>
        <dbReference type="SAM" id="Phobius"/>
    </source>
</evidence>
<sequence>MEGFRGFIILTLVFIIVILVIAFLFKAKKLLVPIIINILSVVLVVISLMFGGWEGMGLGFISVSLYLASIIVFLMIGFRYLLSK</sequence>
<name>A0A417YMY2_9BACI</name>
<feature type="transmembrane region" description="Helical" evidence="1">
    <location>
        <begin position="59"/>
        <end position="82"/>
    </location>
</feature>
<organism evidence="2 3">
    <name type="scientific">Oceanobacillus profundus</name>
    <dbReference type="NCBI Taxonomy" id="372463"/>
    <lineage>
        <taxon>Bacteria</taxon>
        <taxon>Bacillati</taxon>
        <taxon>Bacillota</taxon>
        <taxon>Bacilli</taxon>
        <taxon>Bacillales</taxon>
        <taxon>Bacillaceae</taxon>
        <taxon>Oceanobacillus</taxon>
    </lineage>
</organism>
<keyword evidence="1" id="KW-0812">Transmembrane</keyword>
<gene>
    <name evidence="2" type="ORF">D1B32_00700</name>
</gene>
<dbReference type="EMBL" id="QWEH01000001">
    <property type="protein sequence ID" value="RHW35172.1"/>
    <property type="molecule type" value="Genomic_DNA"/>
</dbReference>
<comment type="caution">
    <text evidence="2">The sequence shown here is derived from an EMBL/GenBank/DDBJ whole genome shotgun (WGS) entry which is preliminary data.</text>
</comment>
<dbReference type="Pfam" id="PF14150">
    <property type="entry name" value="YesK"/>
    <property type="match status" value="1"/>
</dbReference>
<proteinExistence type="predicted"/>
<evidence type="ECO:0000313" key="3">
    <source>
        <dbReference type="Proteomes" id="UP000285456"/>
    </source>
</evidence>
<keyword evidence="1" id="KW-1133">Transmembrane helix</keyword>
<feature type="transmembrane region" description="Helical" evidence="1">
    <location>
        <begin position="6"/>
        <end position="25"/>
    </location>
</feature>
<dbReference type="Proteomes" id="UP000285456">
    <property type="component" value="Unassembled WGS sequence"/>
</dbReference>
<dbReference type="AlphaFoldDB" id="A0A417YMY2"/>
<dbReference type="RefSeq" id="WP_095310450.1">
    <property type="nucleotide sequence ID" value="NZ_JAMAWL010000006.1"/>
</dbReference>
<reference evidence="2 3" key="1">
    <citation type="journal article" date="2007" name="Int. J. Syst. Evol. Microbiol.">
        <title>Oceanobacillus profundus sp. nov., isolated from a deep-sea sediment core.</title>
        <authorList>
            <person name="Kim Y.G."/>
            <person name="Choi D.H."/>
            <person name="Hyun S."/>
            <person name="Cho B.C."/>
        </authorList>
    </citation>
    <scope>NUCLEOTIDE SEQUENCE [LARGE SCALE GENOMIC DNA]</scope>
    <source>
        <strain evidence="2 3">DSM 18246</strain>
    </source>
</reference>
<keyword evidence="3" id="KW-1185">Reference proteome</keyword>
<keyword evidence="1" id="KW-0472">Membrane</keyword>